<sequence length="143" mass="15834">MVEKTFQGALELILAGELCQGVLLYQGLLQIIKMNPAVIHQKPQEKGSGIVGGIMDPAIGVHQDFQDLFVNLLVVQFNEKHVFPEPHPALFKIWLFHIFLLGCSGGRGVEGGISLLGEISALWFPFLTCPQFSPGRRKKRGLR</sequence>
<protein>
    <submittedName>
        <fullName evidence="1">Uncharacterized protein</fullName>
    </submittedName>
</protein>
<dbReference type="EMBL" id="DSXI01000574">
    <property type="protein sequence ID" value="HGS05983.1"/>
    <property type="molecule type" value="Genomic_DNA"/>
</dbReference>
<comment type="caution">
    <text evidence="1">The sequence shown here is derived from an EMBL/GenBank/DDBJ whole genome shotgun (WGS) entry which is preliminary data.</text>
</comment>
<accession>A0A7V4LDT7</accession>
<gene>
    <name evidence="1" type="ORF">ENT08_09685</name>
</gene>
<evidence type="ECO:0000313" key="1">
    <source>
        <dbReference type="EMBL" id="HGS05983.1"/>
    </source>
</evidence>
<reference evidence="1" key="1">
    <citation type="journal article" date="2020" name="mSystems">
        <title>Genome- and Community-Level Interaction Insights into Carbon Utilization and Element Cycling Functions of Hydrothermarchaeota in Hydrothermal Sediment.</title>
        <authorList>
            <person name="Zhou Z."/>
            <person name="Liu Y."/>
            <person name="Xu W."/>
            <person name="Pan J."/>
            <person name="Luo Z.H."/>
            <person name="Li M."/>
        </authorList>
    </citation>
    <scope>NUCLEOTIDE SEQUENCE [LARGE SCALE GENOMIC DNA]</scope>
    <source>
        <strain evidence="1">SpSt-548</strain>
    </source>
</reference>
<organism evidence="1">
    <name type="scientific">Desulfobacca acetoxidans</name>
    <dbReference type="NCBI Taxonomy" id="60893"/>
    <lineage>
        <taxon>Bacteria</taxon>
        <taxon>Pseudomonadati</taxon>
        <taxon>Thermodesulfobacteriota</taxon>
        <taxon>Desulfobaccia</taxon>
        <taxon>Desulfobaccales</taxon>
        <taxon>Desulfobaccaceae</taxon>
        <taxon>Desulfobacca</taxon>
    </lineage>
</organism>
<proteinExistence type="predicted"/>
<dbReference type="AlphaFoldDB" id="A0A7V4LDT7"/>
<name>A0A7V4LDT7_9BACT</name>